<dbReference type="InterPro" id="IPR016186">
    <property type="entry name" value="C-type_lectin-like/link_sf"/>
</dbReference>
<sequence length="307" mass="35541">MTFEKISQDFSTDGHSVSHRQRFRQGTAHFTIKFRAVSFLLFFIPPLYSLLVKSDLVELSLVYSFWFQIHVKHFGIIKERLEAQAKLVKERTNHVQLKLQVKQMKVENDLLQRQIETLNAAKSNLQTNKTLLGKFINGCSISLGTEETCGRCPTGWLLLKTSCYYFSHHEINSRKNWTESRQYCINQGGDLLVISNLEEQVGQKRSLFCLNSLFLSSSGVWWQNGYWVGLTDVVTEGTWVWVNNVTEVDSMYWRSGQPDSSGEEKKNCAAFLFFTDNVKTWYNVECSSKQLNWICEMEPKQTTRGPQ</sequence>
<evidence type="ECO:0000259" key="4">
    <source>
        <dbReference type="PROSITE" id="PS50041"/>
    </source>
</evidence>
<dbReference type="SUPFAM" id="SSF56436">
    <property type="entry name" value="C-type lectin-like"/>
    <property type="match status" value="1"/>
</dbReference>
<evidence type="ECO:0000313" key="5">
    <source>
        <dbReference type="Ensembl" id="ENSHBUP00000016950.1"/>
    </source>
</evidence>
<keyword evidence="2" id="KW-1015">Disulfide bond</keyword>
<dbReference type="GO" id="GO:0030246">
    <property type="term" value="F:carbohydrate binding"/>
    <property type="evidence" value="ECO:0007669"/>
    <property type="project" value="UniProtKB-KW"/>
</dbReference>
<proteinExistence type="predicted"/>
<dbReference type="InterPro" id="IPR033989">
    <property type="entry name" value="CD209-like_CTLD"/>
</dbReference>
<dbReference type="OMA" id="WMNGFWI"/>
<dbReference type="PANTHER" id="PTHR22803">
    <property type="entry name" value="MANNOSE, PHOSPHOLIPASE, LECTIN RECEPTOR RELATED"/>
    <property type="match status" value="1"/>
</dbReference>
<dbReference type="InterPro" id="IPR018378">
    <property type="entry name" value="C-type_lectin_CS"/>
</dbReference>
<keyword evidence="6" id="KW-1185">Reference proteome</keyword>
<dbReference type="Pfam" id="PF00059">
    <property type="entry name" value="Lectin_C"/>
    <property type="match status" value="1"/>
</dbReference>
<evidence type="ECO:0000313" key="6">
    <source>
        <dbReference type="Proteomes" id="UP000264840"/>
    </source>
</evidence>
<dbReference type="PROSITE" id="PS50041">
    <property type="entry name" value="C_TYPE_LECTIN_2"/>
    <property type="match status" value="1"/>
</dbReference>
<evidence type="ECO:0000256" key="1">
    <source>
        <dbReference type="ARBA" id="ARBA00022734"/>
    </source>
</evidence>
<evidence type="ECO:0000256" key="2">
    <source>
        <dbReference type="ARBA" id="ARBA00023157"/>
    </source>
</evidence>
<dbReference type="PROSITE" id="PS00615">
    <property type="entry name" value="C_TYPE_LECTIN_1"/>
    <property type="match status" value="1"/>
</dbReference>
<dbReference type="GeneTree" id="ENSGT01030000234575"/>
<feature type="domain" description="C-type lectin" evidence="4">
    <location>
        <begin position="159"/>
        <end position="289"/>
    </location>
</feature>
<dbReference type="InterPro" id="IPR050111">
    <property type="entry name" value="C-type_lectin/snaclec_domain"/>
</dbReference>
<dbReference type="InterPro" id="IPR001304">
    <property type="entry name" value="C-type_lectin-like"/>
</dbReference>
<accession>A0A3Q2VYD5</accession>
<dbReference type="Gene3D" id="3.10.100.10">
    <property type="entry name" value="Mannose-Binding Protein A, subunit A"/>
    <property type="match status" value="1"/>
</dbReference>
<feature type="coiled-coil region" evidence="3">
    <location>
        <begin position="94"/>
        <end position="128"/>
    </location>
</feature>
<dbReference type="Ensembl" id="ENSHBUT00000025613.1">
    <property type="protein sequence ID" value="ENSHBUP00000016950.1"/>
    <property type="gene ID" value="ENSHBUG00000018947.1"/>
</dbReference>
<protein>
    <submittedName>
        <fullName evidence="5">CD209 antigen-like protein E</fullName>
    </submittedName>
</protein>
<dbReference type="CDD" id="cd03590">
    <property type="entry name" value="CLECT_DC-SIGN_like"/>
    <property type="match status" value="1"/>
</dbReference>
<keyword evidence="3" id="KW-0175">Coiled coil</keyword>
<dbReference type="SMART" id="SM00034">
    <property type="entry name" value="CLECT"/>
    <property type="match status" value="1"/>
</dbReference>
<reference evidence="5" key="1">
    <citation type="submission" date="2025-08" db="UniProtKB">
        <authorList>
            <consortium name="Ensembl"/>
        </authorList>
    </citation>
    <scope>IDENTIFICATION</scope>
</reference>
<dbReference type="AlphaFoldDB" id="A0A3Q2VYD5"/>
<name>A0A3Q2VYD5_HAPBU</name>
<dbReference type="Proteomes" id="UP000264840">
    <property type="component" value="Unplaced"/>
</dbReference>
<organism evidence="5 6">
    <name type="scientific">Haplochromis burtoni</name>
    <name type="common">Burton's mouthbrooder</name>
    <name type="synonym">Chromis burtoni</name>
    <dbReference type="NCBI Taxonomy" id="8153"/>
    <lineage>
        <taxon>Eukaryota</taxon>
        <taxon>Metazoa</taxon>
        <taxon>Chordata</taxon>
        <taxon>Craniata</taxon>
        <taxon>Vertebrata</taxon>
        <taxon>Euteleostomi</taxon>
        <taxon>Actinopterygii</taxon>
        <taxon>Neopterygii</taxon>
        <taxon>Teleostei</taxon>
        <taxon>Neoteleostei</taxon>
        <taxon>Acanthomorphata</taxon>
        <taxon>Ovalentaria</taxon>
        <taxon>Cichlomorphae</taxon>
        <taxon>Cichliformes</taxon>
        <taxon>Cichlidae</taxon>
        <taxon>African cichlids</taxon>
        <taxon>Pseudocrenilabrinae</taxon>
        <taxon>Haplochromini</taxon>
        <taxon>Haplochromis</taxon>
    </lineage>
</organism>
<dbReference type="InterPro" id="IPR016187">
    <property type="entry name" value="CTDL_fold"/>
</dbReference>
<evidence type="ECO:0000256" key="3">
    <source>
        <dbReference type="SAM" id="Coils"/>
    </source>
</evidence>
<keyword evidence="1" id="KW-0430">Lectin</keyword>
<reference evidence="5" key="2">
    <citation type="submission" date="2025-09" db="UniProtKB">
        <authorList>
            <consortium name="Ensembl"/>
        </authorList>
    </citation>
    <scope>IDENTIFICATION</scope>
</reference>